<gene>
    <name evidence="17" type="primary">nnrD</name>
    <name evidence="18" type="synonym">nnrE</name>
    <name evidence="22" type="ORF">FIV46_01990</name>
</gene>
<sequence>MEETREVLLSTMEMGEADRLTIEAGLQGRQLMEAAGQSIARIILEKLNPGRTLVLCGPGNNGGDGFVVARALKENGWPVTVTLMGTKDRLKGDARLMADLWDGEIQPLAEEGLGDYDIIVDGLFGAGLDRPLEGALLDIVRAANDSNARKVAIDVPSGLSGDSGLVLGGCLEADLTVTFFRRKPGHLLYPGKALCGDLYVTDIGISGRVLDEIGAQTWLNSPAVWGELFPVPSPAGHKYSRGHSVVVSGDLAHTGASRLAAGAALRIGSGLVSVACAPEAVPAHAAQLTAVMIRSYQSPEQFADYLADHRLNAWCIGPANGVTNETRNRVLAILAAGKQAVLDADAITVFRDRPEELFAAIGSDDRKNMSREVVLTPHAGEFGRLFPDLMEGTYGFDRLKGARTAAERSGAVLLLKGPDTVVVSPDGRAVIMDDAPADLATAGSGDVLSGLVTGLLAQGMPAFEAASAAVWLHAEAARVFGAGLTAEDISPSLPTVLEKLREKLH</sequence>
<evidence type="ECO:0000313" key="23">
    <source>
        <dbReference type="Proteomes" id="UP000319148"/>
    </source>
</evidence>
<keyword evidence="13" id="KW-0511">Multifunctional enzyme</keyword>
<dbReference type="PANTHER" id="PTHR12592">
    <property type="entry name" value="ATP-DEPENDENT (S)-NAD(P)H-HYDRATE DEHYDRATASE FAMILY MEMBER"/>
    <property type="match status" value="1"/>
</dbReference>
<comment type="cofactor">
    <cofactor evidence="18 19">
        <name>K(+)</name>
        <dbReference type="ChEBI" id="CHEBI:29103"/>
    </cofactor>
    <text evidence="18 19">Binds 1 potassium ion per subunit.</text>
</comment>
<dbReference type="NCBIfam" id="TIGR00196">
    <property type="entry name" value="yjeF_cterm"/>
    <property type="match status" value="1"/>
</dbReference>
<evidence type="ECO:0000256" key="12">
    <source>
        <dbReference type="ARBA" id="ARBA00023239"/>
    </source>
</evidence>
<accession>A0A501PSD3</accession>
<comment type="catalytic activity">
    <reaction evidence="15 17 19">
        <text>(6S)-NADHX + ADP = AMP + phosphate + NADH + H(+)</text>
        <dbReference type="Rhea" id="RHEA:32223"/>
        <dbReference type="ChEBI" id="CHEBI:15378"/>
        <dbReference type="ChEBI" id="CHEBI:43474"/>
        <dbReference type="ChEBI" id="CHEBI:57945"/>
        <dbReference type="ChEBI" id="CHEBI:64074"/>
        <dbReference type="ChEBI" id="CHEBI:456215"/>
        <dbReference type="ChEBI" id="CHEBI:456216"/>
        <dbReference type="EC" id="4.2.1.136"/>
    </reaction>
</comment>
<comment type="similarity">
    <text evidence="3 19">In the N-terminal section; belongs to the NnrE/AIBP family.</text>
</comment>
<keyword evidence="11 18" id="KW-0413">Isomerase</keyword>
<proteinExistence type="inferred from homology"/>
<dbReference type="InterPro" id="IPR000631">
    <property type="entry name" value="CARKD"/>
</dbReference>
<dbReference type="CDD" id="cd01171">
    <property type="entry name" value="YXKO-related"/>
    <property type="match status" value="1"/>
</dbReference>
<dbReference type="PROSITE" id="PS01050">
    <property type="entry name" value="YJEF_C_2"/>
    <property type="match status" value="1"/>
</dbReference>
<dbReference type="EC" id="5.1.99.6" evidence="19"/>
<keyword evidence="7 17" id="KW-0067">ATP-binding</keyword>
<evidence type="ECO:0000256" key="1">
    <source>
        <dbReference type="ARBA" id="ARBA00000013"/>
    </source>
</evidence>
<dbReference type="AlphaFoldDB" id="A0A501PSD3"/>
<feature type="binding site" evidence="17">
    <location>
        <position position="446"/>
    </location>
    <ligand>
        <name>(6S)-NADPHX</name>
        <dbReference type="ChEBI" id="CHEBI:64076"/>
    </ligand>
</feature>
<dbReference type="InterPro" id="IPR029056">
    <property type="entry name" value="Ribokinase-like"/>
</dbReference>
<comment type="similarity">
    <text evidence="18">Belongs to the NnrE/AIBP family.</text>
</comment>
<keyword evidence="10 17" id="KW-0520">NAD</keyword>
<dbReference type="GO" id="GO:0052856">
    <property type="term" value="F:NAD(P)HX epimerase activity"/>
    <property type="evidence" value="ECO:0007669"/>
    <property type="project" value="UniProtKB-UniRule"/>
</dbReference>
<dbReference type="OrthoDB" id="9806925at2"/>
<evidence type="ECO:0000256" key="6">
    <source>
        <dbReference type="ARBA" id="ARBA00022741"/>
    </source>
</evidence>
<dbReference type="GO" id="GO:0046872">
    <property type="term" value="F:metal ion binding"/>
    <property type="evidence" value="ECO:0007669"/>
    <property type="project" value="UniProtKB-UniRule"/>
</dbReference>
<dbReference type="EC" id="4.2.1.136" evidence="19"/>
<dbReference type="GO" id="GO:0052855">
    <property type="term" value="F:ADP-dependent NAD(P)H-hydrate dehydratase activity"/>
    <property type="evidence" value="ECO:0007669"/>
    <property type="project" value="UniProtKB-UniRule"/>
</dbReference>
<dbReference type="EMBL" id="VFIY01000004">
    <property type="protein sequence ID" value="TPD62874.1"/>
    <property type="molecule type" value="Genomic_DNA"/>
</dbReference>
<organism evidence="22 23">
    <name type="scientific">Emcibacter nanhaiensis</name>
    <dbReference type="NCBI Taxonomy" id="1505037"/>
    <lineage>
        <taxon>Bacteria</taxon>
        <taxon>Pseudomonadati</taxon>
        <taxon>Pseudomonadota</taxon>
        <taxon>Alphaproteobacteria</taxon>
        <taxon>Emcibacterales</taxon>
        <taxon>Emcibacteraceae</taxon>
        <taxon>Emcibacter</taxon>
    </lineage>
</organism>
<comment type="function">
    <text evidence="17">Catalyzes the dehydration of the S-form of NAD(P)HX at the expense of ADP, which is converted to AMP. Together with NAD(P)HX epimerase, which catalyzes the epimerization of the S- and R-forms, the enzyme allows the repair of both epimers of NAD(P)HX, a damaged form of NAD(P)H that is a result of enzymatic or heat-dependent hydration.</text>
</comment>
<evidence type="ECO:0000256" key="18">
    <source>
        <dbReference type="HAMAP-Rule" id="MF_01966"/>
    </source>
</evidence>
<keyword evidence="6 17" id="KW-0547">Nucleotide-binding</keyword>
<dbReference type="InterPro" id="IPR017953">
    <property type="entry name" value="Carbohydrate_kinase_pred_CS"/>
</dbReference>
<dbReference type="InterPro" id="IPR004443">
    <property type="entry name" value="YjeF_N_dom"/>
</dbReference>
<comment type="similarity">
    <text evidence="4 19">In the C-terminal section; belongs to the NnrD/CARKD family.</text>
</comment>
<comment type="similarity">
    <text evidence="17">Belongs to the NnrD/CARKD family.</text>
</comment>
<dbReference type="Gene3D" id="3.40.1190.20">
    <property type="match status" value="1"/>
</dbReference>
<evidence type="ECO:0000259" key="20">
    <source>
        <dbReference type="PROSITE" id="PS51383"/>
    </source>
</evidence>
<keyword evidence="9 18" id="KW-0630">Potassium</keyword>
<feature type="binding site" evidence="18">
    <location>
        <position position="61"/>
    </location>
    <ligand>
        <name>K(+)</name>
        <dbReference type="ChEBI" id="CHEBI:29103"/>
    </ligand>
</feature>
<feature type="binding site" evidence="18">
    <location>
        <position position="154"/>
    </location>
    <ligand>
        <name>(6S)-NADPHX</name>
        <dbReference type="ChEBI" id="CHEBI:64076"/>
    </ligand>
</feature>
<dbReference type="Pfam" id="PF03853">
    <property type="entry name" value="YjeF_N"/>
    <property type="match status" value="1"/>
</dbReference>
<comment type="catalytic activity">
    <reaction evidence="2 18 19">
        <text>(6R)-NADPHX = (6S)-NADPHX</text>
        <dbReference type="Rhea" id="RHEA:32227"/>
        <dbReference type="ChEBI" id="CHEBI:64076"/>
        <dbReference type="ChEBI" id="CHEBI:64077"/>
        <dbReference type="EC" id="5.1.99.6"/>
    </reaction>
</comment>
<dbReference type="GO" id="GO:0110051">
    <property type="term" value="P:metabolite repair"/>
    <property type="evidence" value="ECO:0007669"/>
    <property type="project" value="TreeGrafter"/>
</dbReference>
<evidence type="ECO:0000313" key="22">
    <source>
        <dbReference type="EMBL" id="TPD62874.1"/>
    </source>
</evidence>
<feature type="binding site" evidence="18">
    <location>
        <begin position="60"/>
        <end position="64"/>
    </location>
    <ligand>
        <name>(6S)-NADPHX</name>
        <dbReference type="ChEBI" id="CHEBI:64076"/>
    </ligand>
</feature>
<evidence type="ECO:0000256" key="14">
    <source>
        <dbReference type="ARBA" id="ARBA00025153"/>
    </source>
</evidence>
<evidence type="ECO:0000256" key="19">
    <source>
        <dbReference type="PIRNR" id="PIRNR017184"/>
    </source>
</evidence>
<dbReference type="GO" id="GO:0005524">
    <property type="term" value="F:ATP binding"/>
    <property type="evidence" value="ECO:0007669"/>
    <property type="project" value="UniProtKB-UniRule"/>
</dbReference>
<dbReference type="Gene3D" id="3.40.50.10260">
    <property type="entry name" value="YjeF N-terminal domain"/>
    <property type="match status" value="1"/>
</dbReference>
<dbReference type="InterPro" id="IPR030677">
    <property type="entry name" value="Nnr"/>
</dbReference>
<feature type="binding site" evidence="17">
    <location>
        <position position="256"/>
    </location>
    <ligand>
        <name>(6S)-NADPHX</name>
        <dbReference type="ChEBI" id="CHEBI:64076"/>
    </ligand>
</feature>
<dbReference type="HAMAP" id="MF_01966">
    <property type="entry name" value="NADHX_epimerase"/>
    <property type="match status" value="1"/>
</dbReference>
<evidence type="ECO:0000256" key="3">
    <source>
        <dbReference type="ARBA" id="ARBA00006001"/>
    </source>
</evidence>
<name>A0A501PSD3_9PROT</name>
<feature type="domain" description="YjeF N-terminal" evidence="21">
    <location>
        <begin position="14"/>
        <end position="211"/>
    </location>
</feature>
<keyword evidence="5 18" id="KW-0479">Metal-binding</keyword>
<keyword evidence="12 17" id="KW-0456">Lyase</keyword>
<dbReference type="Pfam" id="PF01256">
    <property type="entry name" value="Carb_kinase"/>
    <property type="match status" value="1"/>
</dbReference>
<evidence type="ECO:0000256" key="11">
    <source>
        <dbReference type="ARBA" id="ARBA00023235"/>
    </source>
</evidence>
<evidence type="ECO:0000256" key="8">
    <source>
        <dbReference type="ARBA" id="ARBA00022857"/>
    </source>
</evidence>
<evidence type="ECO:0000256" key="4">
    <source>
        <dbReference type="ARBA" id="ARBA00009524"/>
    </source>
</evidence>
<feature type="binding site" evidence="18">
    <location>
        <position position="157"/>
    </location>
    <ligand>
        <name>K(+)</name>
        <dbReference type="ChEBI" id="CHEBI:29103"/>
    </ligand>
</feature>
<evidence type="ECO:0000256" key="10">
    <source>
        <dbReference type="ARBA" id="ARBA00023027"/>
    </source>
</evidence>
<dbReference type="SUPFAM" id="SSF64153">
    <property type="entry name" value="YjeF N-terminal domain-like"/>
    <property type="match status" value="1"/>
</dbReference>
<comment type="catalytic activity">
    <reaction evidence="1 18 19">
        <text>(6R)-NADHX = (6S)-NADHX</text>
        <dbReference type="Rhea" id="RHEA:32215"/>
        <dbReference type="ChEBI" id="CHEBI:64074"/>
        <dbReference type="ChEBI" id="CHEBI:64075"/>
        <dbReference type="EC" id="5.1.99.6"/>
    </reaction>
</comment>
<evidence type="ECO:0000256" key="16">
    <source>
        <dbReference type="ARBA" id="ARBA00049209"/>
    </source>
</evidence>
<evidence type="ECO:0000256" key="13">
    <source>
        <dbReference type="ARBA" id="ARBA00023268"/>
    </source>
</evidence>
<dbReference type="HAMAP" id="MF_01965">
    <property type="entry name" value="NADHX_dehydratase"/>
    <property type="match status" value="1"/>
</dbReference>
<comment type="catalytic activity">
    <reaction evidence="16 17 19">
        <text>(6S)-NADPHX + ADP = AMP + phosphate + NADPH + H(+)</text>
        <dbReference type="Rhea" id="RHEA:32235"/>
        <dbReference type="ChEBI" id="CHEBI:15378"/>
        <dbReference type="ChEBI" id="CHEBI:43474"/>
        <dbReference type="ChEBI" id="CHEBI:57783"/>
        <dbReference type="ChEBI" id="CHEBI:64076"/>
        <dbReference type="ChEBI" id="CHEBI:456215"/>
        <dbReference type="ChEBI" id="CHEBI:456216"/>
        <dbReference type="EC" id="4.2.1.136"/>
    </reaction>
</comment>
<evidence type="ECO:0000256" key="7">
    <source>
        <dbReference type="ARBA" id="ARBA00022840"/>
    </source>
</evidence>
<feature type="binding site" evidence="18">
    <location>
        <position position="121"/>
    </location>
    <ligand>
        <name>K(+)</name>
        <dbReference type="ChEBI" id="CHEBI:29103"/>
    </ligand>
</feature>
<dbReference type="InterPro" id="IPR036652">
    <property type="entry name" value="YjeF_N_dom_sf"/>
</dbReference>
<feature type="binding site" evidence="17">
    <location>
        <position position="378"/>
    </location>
    <ligand>
        <name>(6S)-NADPHX</name>
        <dbReference type="ChEBI" id="CHEBI:64076"/>
    </ligand>
</feature>
<dbReference type="PROSITE" id="PS51385">
    <property type="entry name" value="YJEF_N"/>
    <property type="match status" value="1"/>
</dbReference>
<dbReference type="SUPFAM" id="SSF53613">
    <property type="entry name" value="Ribokinase-like"/>
    <property type="match status" value="1"/>
</dbReference>
<dbReference type="PROSITE" id="PS51383">
    <property type="entry name" value="YJEF_C_3"/>
    <property type="match status" value="1"/>
</dbReference>
<evidence type="ECO:0000256" key="9">
    <source>
        <dbReference type="ARBA" id="ARBA00022958"/>
    </source>
</evidence>
<dbReference type="GO" id="GO:0046496">
    <property type="term" value="P:nicotinamide nucleotide metabolic process"/>
    <property type="evidence" value="ECO:0007669"/>
    <property type="project" value="UniProtKB-UniRule"/>
</dbReference>
<comment type="caution">
    <text evidence="17">Lacks conserved residue(s) required for the propagation of feature annotation.</text>
</comment>
<evidence type="ECO:0000256" key="17">
    <source>
        <dbReference type="HAMAP-Rule" id="MF_01965"/>
    </source>
</evidence>
<dbReference type="PIRSF" id="PIRSF017184">
    <property type="entry name" value="Nnr"/>
    <property type="match status" value="1"/>
</dbReference>
<feature type="binding site" evidence="17">
    <location>
        <position position="445"/>
    </location>
    <ligand>
        <name>AMP</name>
        <dbReference type="ChEBI" id="CHEBI:456215"/>
    </ligand>
</feature>
<keyword evidence="23" id="KW-1185">Reference proteome</keyword>
<comment type="cofactor">
    <cofactor evidence="17">
        <name>Mg(2+)</name>
        <dbReference type="ChEBI" id="CHEBI:18420"/>
    </cofactor>
</comment>
<reference evidence="23" key="1">
    <citation type="submission" date="2019-06" db="EMBL/GenBank/DDBJ databases">
        <title>The complete genome of Emcibacter congregatus ZYLT.</title>
        <authorList>
            <person name="Zhao Z."/>
        </authorList>
    </citation>
    <scope>NUCLEOTIDE SEQUENCE [LARGE SCALE GENOMIC DNA]</scope>
    <source>
        <strain evidence="23">MCCC 1A06723</strain>
    </source>
</reference>
<evidence type="ECO:0000256" key="5">
    <source>
        <dbReference type="ARBA" id="ARBA00022723"/>
    </source>
</evidence>
<keyword evidence="8 17" id="KW-0521">NADP</keyword>
<feature type="domain" description="YjeF C-terminal" evidence="20">
    <location>
        <begin position="221"/>
        <end position="500"/>
    </location>
</feature>
<feature type="binding site" evidence="18">
    <location>
        <begin position="125"/>
        <end position="131"/>
    </location>
    <ligand>
        <name>(6S)-NADPHX</name>
        <dbReference type="ChEBI" id="CHEBI:64076"/>
    </ligand>
</feature>
<feature type="binding site" evidence="17">
    <location>
        <begin position="416"/>
        <end position="420"/>
    </location>
    <ligand>
        <name>AMP</name>
        <dbReference type="ChEBI" id="CHEBI:456215"/>
    </ligand>
</feature>
<evidence type="ECO:0000259" key="21">
    <source>
        <dbReference type="PROSITE" id="PS51385"/>
    </source>
</evidence>
<comment type="caution">
    <text evidence="22">The sequence shown here is derived from an EMBL/GenBank/DDBJ whole genome shotgun (WGS) entry which is preliminary data.</text>
</comment>
<dbReference type="NCBIfam" id="TIGR00197">
    <property type="entry name" value="yjeF_nterm"/>
    <property type="match status" value="1"/>
</dbReference>
<dbReference type="PANTHER" id="PTHR12592:SF0">
    <property type="entry name" value="ATP-DEPENDENT (S)-NAD(P)H-HYDRATE DEHYDRATASE"/>
    <property type="match status" value="1"/>
</dbReference>
<evidence type="ECO:0000256" key="2">
    <source>
        <dbReference type="ARBA" id="ARBA00000909"/>
    </source>
</evidence>
<protein>
    <recommendedName>
        <fullName evidence="19">Bifunctional NAD(P)H-hydrate repair enzyme</fullName>
    </recommendedName>
    <alternativeName>
        <fullName evidence="19">Nicotinamide nucleotide repair protein</fullName>
    </alternativeName>
    <domain>
        <recommendedName>
            <fullName evidence="19">ADP-dependent (S)-NAD(P)H-hydrate dehydratase</fullName>
            <ecNumber evidence="19">4.2.1.136</ecNumber>
        </recommendedName>
        <alternativeName>
            <fullName evidence="19">ADP-dependent NAD(P)HX dehydratase</fullName>
        </alternativeName>
    </domain>
    <domain>
        <recommendedName>
            <fullName evidence="19">NAD(P)H-hydrate epimerase</fullName>
            <ecNumber evidence="19">5.1.99.6</ecNumber>
        </recommendedName>
    </domain>
</protein>
<comment type="subunit">
    <text evidence="17">Homotetramer.</text>
</comment>
<comment type="function">
    <text evidence="18">Catalyzes the epimerization of the S- and R-forms of NAD(P)HX, a damaged form of NAD(P)H that is a result of enzymatic or heat-dependent hydration. This is a prerequisite for the S-specific NAD(P)H-hydrate dehydratase to allow the repair of both epimers of NAD(P)HX.</text>
</comment>
<dbReference type="RefSeq" id="WP_139938124.1">
    <property type="nucleotide sequence ID" value="NZ_JBHSYP010000022.1"/>
</dbReference>
<dbReference type="Proteomes" id="UP000319148">
    <property type="component" value="Unassembled WGS sequence"/>
</dbReference>
<evidence type="ECO:0000256" key="15">
    <source>
        <dbReference type="ARBA" id="ARBA00048238"/>
    </source>
</evidence>
<comment type="function">
    <text evidence="14 19">Bifunctional enzyme that catalyzes the epimerization of the S- and R-forms of NAD(P)HX and the dehydration of the S-form of NAD(P)HX at the expense of ADP, which is converted to AMP. This allows the repair of both epimers of NAD(P)HX, a damaged form of NAD(P)H that is a result of enzymatic or heat-dependent hydration.</text>
</comment>